<keyword evidence="3" id="KW-0805">Transcription regulation</keyword>
<reference evidence="8" key="1">
    <citation type="journal article" date="2015" name="Genome Announc.">
        <title>Draft genome sequence of Talaromyces cellulolyticus strain Y-94, a source of lignocellulosic biomass-degrading enzymes.</title>
        <authorList>
            <person name="Fujii T."/>
            <person name="Koike H."/>
            <person name="Sawayama S."/>
            <person name="Yano S."/>
            <person name="Inoue H."/>
        </authorList>
    </citation>
    <scope>NUCLEOTIDE SEQUENCE [LARGE SCALE GENOMIC DNA]</scope>
    <source>
        <strain evidence="8">Y-94</strain>
    </source>
</reference>
<organism evidence="7 8">
    <name type="scientific">Talaromyces pinophilus</name>
    <name type="common">Penicillium pinophilum</name>
    <dbReference type="NCBI Taxonomy" id="128442"/>
    <lineage>
        <taxon>Eukaryota</taxon>
        <taxon>Fungi</taxon>
        <taxon>Dikarya</taxon>
        <taxon>Ascomycota</taxon>
        <taxon>Pezizomycotina</taxon>
        <taxon>Eurotiomycetes</taxon>
        <taxon>Eurotiomycetidae</taxon>
        <taxon>Eurotiales</taxon>
        <taxon>Trichocomaceae</taxon>
        <taxon>Talaromyces</taxon>
        <taxon>Talaromyces sect. Talaromyces</taxon>
    </lineage>
</organism>
<keyword evidence="4" id="KW-0804">Transcription</keyword>
<evidence type="ECO:0000313" key="7">
    <source>
        <dbReference type="EMBL" id="GAM42256.1"/>
    </source>
</evidence>
<evidence type="ECO:0000256" key="2">
    <source>
        <dbReference type="ARBA" id="ARBA00022833"/>
    </source>
</evidence>
<evidence type="ECO:0000256" key="1">
    <source>
        <dbReference type="ARBA" id="ARBA00022723"/>
    </source>
</evidence>
<keyword evidence="2" id="KW-0862">Zinc</keyword>
<evidence type="ECO:0008006" key="9">
    <source>
        <dbReference type="Google" id="ProtNLM"/>
    </source>
</evidence>
<dbReference type="PANTHER" id="PTHR47660:SF3">
    <property type="entry name" value="FINGER DOMAIN PROTEIN, PUTATIVE (AFU_ORTHOLOGUE AFUA_4G03310)-RELATED"/>
    <property type="match status" value="1"/>
</dbReference>
<dbReference type="AlphaFoldDB" id="A0A478EAG4"/>
<dbReference type="EMBL" id="DF933840">
    <property type="protein sequence ID" value="GAM42256.1"/>
    <property type="molecule type" value="Genomic_DNA"/>
</dbReference>
<evidence type="ECO:0000256" key="3">
    <source>
        <dbReference type="ARBA" id="ARBA00023015"/>
    </source>
</evidence>
<evidence type="ECO:0000256" key="6">
    <source>
        <dbReference type="SAM" id="MobiDB-lite"/>
    </source>
</evidence>
<dbReference type="GO" id="GO:0046872">
    <property type="term" value="F:metal ion binding"/>
    <property type="evidence" value="ECO:0007669"/>
    <property type="project" value="UniProtKB-KW"/>
</dbReference>
<keyword evidence="8" id="KW-1185">Reference proteome</keyword>
<dbReference type="Proteomes" id="UP000053095">
    <property type="component" value="Unassembled WGS sequence"/>
</dbReference>
<evidence type="ECO:0000313" key="8">
    <source>
        <dbReference type="Proteomes" id="UP000053095"/>
    </source>
</evidence>
<gene>
    <name evidence="7" type="ORF">TCE0_044r16051</name>
</gene>
<sequence length="409" mass="45951">MAPITTPAFSSASLAGDGFTLGDLLPSRDTDGTQIDIDWGALGDVSAHASKINLPRLNEPIPKAPSHGQISFHNSDGRHSEDIPLNIDTWNSLQPPGFTSSALTLRGEDSSALSGRAQSYECSDSDFLARLPISEPVSRFIATSVIEMIRTYPLMMLRTENLPPFIHGHWYRPSGNARSSLPEPLINCMGIAQIFASHNIESKRYLWHLVKLEQQSFIELNEHRKLSRDDLLAAIQAQVMYIIMRIFDNSKTDQSMNLEMLVTHEILCESLVQLCKEPFCLDERLHPSPNWEDWVFAESKRRTALVWFLIAQTIHIQTGVSCDTISGFQQLPLCSPKSLWEARTYPRWQAEYDVYRSMSRNGLDVFGDLIQACKQSDTLPARLKLDTWNANTDNLGIALSLSATMMARD</sequence>
<proteinExistence type="predicted"/>
<accession>A0A478EAG4</accession>
<keyword evidence="1" id="KW-0479">Metal-binding</keyword>
<dbReference type="PANTHER" id="PTHR47660">
    <property type="entry name" value="TRANSCRIPTION FACTOR WITH C2H2 AND ZN(2)-CYS(6) DNA BINDING DOMAIN (EUROFUNG)-RELATED-RELATED"/>
    <property type="match status" value="1"/>
</dbReference>
<protein>
    <recommendedName>
        <fullName evidence="9">Transcription factor domain-containing protein</fullName>
    </recommendedName>
</protein>
<feature type="region of interest" description="Disordered" evidence="6">
    <location>
        <begin position="58"/>
        <end position="78"/>
    </location>
</feature>
<keyword evidence="5" id="KW-0539">Nucleus</keyword>
<name>A0A478EAG4_TALPI</name>
<evidence type="ECO:0000256" key="5">
    <source>
        <dbReference type="ARBA" id="ARBA00023242"/>
    </source>
</evidence>
<evidence type="ECO:0000256" key="4">
    <source>
        <dbReference type="ARBA" id="ARBA00023163"/>
    </source>
</evidence>